<reference evidence="5 6" key="1">
    <citation type="submission" date="2021-03" db="EMBL/GenBank/DDBJ databases">
        <title>Genomic Encyclopedia of Type Strains, Phase IV (KMG-IV): sequencing the most valuable type-strain genomes for metagenomic binning, comparative biology and taxonomic classification.</title>
        <authorList>
            <person name="Goeker M."/>
        </authorList>
    </citation>
    <scope>NUCLEOTIDE SEQUENCE [LARGE SCALE GENOMIC DNA]</scope>
    <source>
        <strain evidence="5 6">DSM 13372</strain>
    </source>
</reference>
<dbReference type="EMBL" id="JAGILA010000008">
    <property type="protein sequence ID" value="MBP2238432.1"/>
    <property type="molecule type" value="Genomic_DNA"/>
</dbReference>
<dbReference type="Pfam" id="PF00155">
    <property type="entry name" value="Aminotran_1_2"/>
    <property type="match status" value="1"/>
</dbReference>
<keyword evidence="3" id="KW-0663">Pyridoxal phosphate</keyword>
<name>A0ABS4R6C0_9HYPH</name>
<evidence type="ECO:0000256" key="3">
    <source>
        <dbReference type="ARBA" id="ARBA00022898"/>
    </source>
</evidence>
<keyword evidence="6" id="KW-1185">Reference proteome</keyword>
<proteinExistence type="predicted"/>
<dbReference type="PANTHER" id="PTHR13693">
    <property type="entry name" value="CLASS II AMINOTRANSFERASE/8-AMINO-7-OXONONANOATE SYNTHASE"/>
    <property type="match status" value="1"/>
</dbReference>
<dbReference type="EC" id="2.3.1.47" evidence="5"/>
<feature type="domain" description="Aminotransferase class I/classII large" evidence="4">
    <location>
        <begin position="30"/>
        <end position="370"/>
    </location>
</feature>
<organism evidence="5 6">
    <name type="scientific">Sinorhizobium kostiense</name>
    <dbReference type="NCBI Taxonomy" id="76747"/>
    <lineage>
        <taxon>Bacteria</taxon>
        <taxon>Pseudomonadati</taxon>
        <taxon>Pseudomonadota</taxon>
        <taxon>Alphaproteobacteria</taxon>
        <taxon>Hyphomicrobiales</taxon>
        <taxon>Rhizobiaceae</taxon>
        <taxon>Sinorhizobium/Ensifer group</taxon>
        <taxon>Sinorhizobium</taxon>
    </lineage>
</organism>
<dbReference type="InterPro" id="IPR015424">
    <property type="entry name" value="PyrdxlP-dep_Trfase"/>
</dbReference>
<dbReference type="InterPro" id="IPR015421">
    <property type="entry name" value="PyrdxlP-dep_Trfase_major"/>
</dbReference>
<dbReference type="RefSeq" id="WP_209605460.1">
    <property type="nucleotide sequence ID" value="NZ_JAGILA010000008.1"/>
</dbReference>
<sequence>MTLDALERYERTLAGLERKGRRRALAPQHGLDFTSNDYLALAQSPRLKTAIAAALERGVPVGAGGSRLLRGNHPEHEALEAEAAEFFGTDRALFFGSGYAANVALFSSLPQREDLIVHDELIHASAHEGIAASKAPALAVRHNHAAAFADAILRWRAAGGKGHPWIAVESLYSMDGDRAPLAELAAVADRHGGFLVVDEAHATGVFGSGGRGLSASLEGRDNIVVLHTCGKALGVSGALLGANAILCDYLVNRARGFIYSTAPSPLTAAAVRESLKILADEPQRRTAFDELGTFANEALAATLGIKGSGSQILPVMIGDNSRAVRIAARLRREGFDIRPIRPPTVPEGTARLRIAITLHVDRRAIAEMLESLKVAISEERP</sequence>
<dbReference type="PANTHER" id="PTHR13693:SF100">
    <property type="entry name" value="8-AMINO-7-OXONONANOATE SYNTHASE"/>
    <property type="match status" value="1"/>
</dbReference>
<protein>
    <submittedName>
        <fullName evidence="5">8-amino-7-oxononanoate synthase</fullName>
        <ecNumber evidence="5">2.3.1.47</ecNumber>
    </submittedName>
</protein>
<keyword evidence="5" id="KW-0012">Acyltransferase</keyword>
<evidence type="ECO:0000313" key="5">
    <source>
        <dbReference type="EMBL" id="MBP2238432.1"/>
    </source>
</evidence>
<dbReference type="InterPro" id="IPR015422">
    <property type="entry name" value="PyrdxlP-dep_Trfase_small"/>
</dbReference>
<gene>
    <name evidence="5" type="ORF">J2Z31_004969</name>
</gene>
<comment type="caution">
    <text evidence="5">The sequence shown here is derived from an EMBL/GenBank/DDBJ whole genome shotgun (WGS) entry which is preliminary data.</text>
</comment>
<accession>A0ABS4R6C0</accession>
<keyword evidence="2 5" id="KW-0808">Transferase</keyword>
<dbReference type="Gene3D" id="3.90.1150.10">
    <property type="entry name" value="Aspartate Aminotransferase, domain 1"/>
    <property type="match status" value="1"/>
</dbReference>
<evidence type="ECO:0000259" key="4">
    <source>
        <dbReference type="Pfam" id="PF00155"/>
    </source>
</evidence>
<dbReference type="GO" id="GO:0008710">
    <property type="term" value="F:8-amino-7-oxononanoate synthase activity"/>
    <property type="evidence" value="ECO:0007669"/>
    <property type="project" value="UniProtKB-EC"/>
</dbReference>
<dbReference type="InterPro" id="IPR050087">
    <property type="entry name" value="AON_synthase_class-II"/>
</dbReference>
<dbReference type="Proteomes" id="UP000730739">
    <property type="component" value="Unassembled WGS sequence"/>
</dbReference>
<dbReference type="InterPro" id="IPR004839">
    <property type="entry name" value="Aminotransferase_I/II_large"/>
</dbReference>
<evidence type="ECO:0000313" key="6">
    <source>
        <dbReference type="Proteomes" id="UP000730739"/>
    </source>
</evidence>
<dbReference type="Gene3D" id="3.40.640.10">
    <property type="entry name" value="Type I PLP-dependent aspartate aminotransferase-like (Major domain)"/>
    <property type="match status" value="1"/>
</dbReference>
<evidence type="ECO:0000256" key="1">
    <source>
        <dbReference type="ARBA" id="ARBA00001933"/>
    </source>
</evidence>
<comment type="cofactor">
    <cofactor evidence="1">
        <name>pyridoxal 5'-phosphate</name>
        <dbReference type="ChEBI" id="CHEBI:597326"/>
    </cofactor>
</comment>
<dbReference type="SUPFAM" id="SSF53383">
    <property type="entry name" value="PLP-dependent transferases"/>
    <property type="match status" value="1"/>
</dbReference>
<evidence type="ECO:0000256" key="2">
    <source>
        <dbReference type="ARBA" id="ARBA00022679"/>
    </source>
</evidence>